<protein>
    <submittedName>
        <fullName evidence="2">Uncharacterized protein</fullName>
    </submittedName>
</protein>
<dbReference type="AlphaFoldDB" id="A0A2J7RAE6"/>
<organism evidence="2 3">
    <name type="scientific">Cryptotermes secundus</name>
    <dbReference type="NCBI Taxonomy" id="105785"/>
    <lineage>
        <taxon>Eukaryota</taxon>
        <taxon>Metazoa</taxon>
        <taxon>Ecdysozoa</taxon>
        <taxon>Arthropoda</taxon>
        <taxon>Hexapoda</taxon>
        <taxon>Insecta</taxon>
        <taxon>Pterygota</taxon>
        <taxon>Neoptera</taxon>
        <taxon>Polyneoptera</taxon>
        <taxon>Dictyoptera</taxon>
        <taxon>Blattodea</taxon>
        <taxon>Blattoidea</taxon>
        <taxon>Termitoidae</taxon>
        <taxon>Kalotermitidae</taxon>
        <taxon>Cryptotermitinae</taxon>
        <taxon>Cryptotermes</taxon>
    </lineage>
</organism>
<comment type="subcellular location">
    <subcellularLocation>
        <location evidence="1">Nucleus</location>
    </subcellularLocation>
</comment>
<dbReference type="Proteomes" id="UP000235965">
    <property type="component" value="Unassembled WGS sequence"/>
</dbReference>
<evidence type="ECO:0000313" key="3">
    <source>
        <dbReference type="Proteomes" id="UP000235965"/>
    </source>
</evidence>
<gene>
    <name evidence="2" type="ORF">B7P43_G10135</name>
</gene>
<comment type="caution">
    <text evidence="2">The sequence shown here is derived from an EMBL/GenBank/DDBJ whole genome shotgun (WGS) entry which is preliminary data.</text>
</comment>
<dbReference type="GO" id="GO:0005634">
    <property type="term" value="C:nucleus"/>
    <property type="evidence" value="ECO:0007669"/>
    <property type="project" value="UniProtKB-SubCell"/>
</dbReference>
<proteinExistence type="predicted"/>
<dbReference type="EMBL" id="NEVH01006571">
    <property type="protein sequence ID" value="PNF37808.1"/>
    <property type="molecule type" value="Genomic_DNA"/>
</dbReference>
<sequence length="53" mass="6207">MSPKKKLQKDSHKRIKITVEMKRKIIEKRERGVSVADLARLEWDVNPQSQCSS</sequence>
<name>A0A2J7RAE6_9NEOP</name>
<evidence type="ECO:0000256" key="1">
    <source>
        <dbReference type="ARBA" id="ARBA00004123"/>
    </source>
</evidence>
<dbReference type="SUPFAM" id="SSF46689">
    <property type="entry name" value="Homeodomain-like"/>
    <property type="match status" value="1"/>
</dbReference>
<dbReference type="InterPro" id="IPR009057">
    <property type="entry name" value="Homeodomain-like_sf"/>
</dbReference>
<keyword evidence="3" id="KW-1185">Reference proteome</keyword>
<reference evidence="2 3" key="1">
    <citation type="submission" date="2017-12" db="EMBL/GenBank/DDBJ databases">
        <title>Hemimetabolous genomes reveal molecular basis of termite eusociality.</title>
        <authorList>
            <person name="Harrison M.C."/>
            <person name="Jongepier E."/>
            <person name="Robertson H.M."/>
            <person name="Arning N."/>
            <person name="Bitard-Feildel T."/>
            <person name="Chao H."/>
            <person name="Childers C.P."/>
            <person name="Dinh H."/>
            <person name="Doddapaneni H."/>
            <person name="Dugan S."/>
            <person name="Gowin J."/>
            <person name="Greiner C."/>
            <person name="Han Y."/>
            <person name="Hu H."/>
            <person name="Hughes D.S.T."/>
            <person name="Huylmans A.-K."/>
            <person name="Kemena C."/>
            <person name="Kremer L.P.M."/>
            <person name="Lee S.L."/>
            <person name="Lopez-Ezquerra A."/>
            <person name="Mallet L."/>
            <person name="Monroy-Kuhn J.M."/>
            <person name="Moser A."/>
            <person name="Murali S.C."/>
            <person name="Muzny D.M."/>
            <person name="Otani S."/>
            <person name="Piulachs M.-D."/>
            <person name="Poelchau M."/>
            <person name="Qu J."/>
            <person name="Schaub F."/>
            <person name="Wada-Katsumata A."/>
            <person name="Worley K.C."/>
            <person name="Xie Q."/>
            <person name="Ylla G."/>
            <person name="Poulsen M."/>
            <person name="Gibbs R.A."/>
            <person name="Schal C."/>
            <person name="Richards S."/>
            <person name="Belles X."/>
            <person name="Korb J."/>
            <person name="Bornberg-Bauer E."/>
        </authorList>
    </citation>
    <scope>NUCLEOTIDE SEQUENCE [LARGE SCALE GENOMIC DNA]</scope>
    <source>
        <tissue evidence="2">Whole body</tissue>
    </source>
</reference>
<accession>A0A2J7RAE6</accession>
<evidence type="ECO:0000313" key="2">
    <source>
        <dbReference type="EMBL" id="PNF37808.1"/>
    </source>
</evidence>
<dbReference type="InParanoid" id="A0A2J7RAE6"/>